<feature type="transmembrane region" description="Helical" evidence="1">
    <location>
        <begin position="27"/>
        <end position="47"/>
    </location>
</feature>
<evidence type="ECO:0000313" key="2">
    <source>
        <dbReference type="EMBL" id="RWY50940.1"/>
    </source>
</evidence>
<name>A0A444MMP0_9SPHI</name>
<keyword evidence="1" id="KW-0812">Transmembrane</keyword>
<evidence type="ECO:0000313" key="3">
    <source>
        <dbReference type="Proteomes" id="UP000286701"/>
    </source>
</evidence>
<protein>
    <submittedName>
        <fullName evidence="2">Uncharacterized protein</fullName>
    </submittedName>
</protein>
<dbReference type="AlphaFoldDB" id="A0A444MMP0"/>
<gene>
    <name evidence="2" type="ORF">EPL05_12770</name>
</gene>
<keyword evidence="1" id="KW-0472">Membrane</keyword>
<evidence type="ECO:0000256" key="1">
    <source>
        <dbReference type="SAM" id="Phobius"/>
    </source>
</evidence>
<organism evidence="2 3">
    <name type="scientific">Mucilaginibacter gilvus</name>
    <dbReference type="NCBI Taxonomy" id="2305909"/>
    <lineage>
        <taxon>Bacteria</taxon>
        <taxon>Pseudomonadati</taxon>
        <taxon>Bacteroidota</taxon>
        <taxon>Sphingobacteriia</taxon>
        <taxon>Sphingobacteriales</taxon>
        <taxon>Sphingobacteriaceae</taxon>
        <taxon>Mucilaginibacter</taxon>
    </lineage>
</organism>
<comment type="caution">
    <text evidence="2">The sequence shown here is derived from an EMBL/GenBank/DDBJ whole genome shotgun (WGS) entry which is preliminary data.</text>
</comment>
<sequence>MRYNEWNTLSNEEKKSTHWKHHPRVRVATIFSILFAIVFAVALLRIFKNKRVHVNRKPNRLEAFTVAKTFIKNRLKQPAMASFPNNKFDALIDTAKNSYQISSYITAHDNTGHSLKTAWQINMAYTSGDWADTSSWRVANVIMNP</sequence>
<reference evidence="2 3" key="1">
    <citation type="submission" date="2019-01" db="EMBL/GenBank/DDBJ databases">
        <title>Mucilaginibacter antarcticum sp. nov., isolated from antarctic soil.</title>
        <authorList>
            <person name="Yan Y.-Q."/>
            <person name="Du Z.-J."/>
        </authorList>
    </citation>
    <scope>NUCLEOTIDE SEQUENCE [LARGE SCALE GENOMIC DNA]</scope>
    <source>
        <strain evidence="2 3">F01003</strain>
    </source>
</reference>
<accession>A0A444MMP0</accession>
<keyword evidence="1" id="KW-1133">Transmembrane helix</keyword>
<keyword evidence="3" id="KW-1185">Reference proteome</keyword>
<dbReference type="EMBL" id="SBIW01000006">
    <property type="protein sequence ID" value="RWY50940.1"/>
    <property type="molecule type" value="Genomic_DNA"/>
</dbReference>
<dbReference type="RefSeq" id="WP_128534359.1">
    <property type="nucleotide sequence ID" value="NZ_SBIW01000006.1"/>
</dbReference>
<dbReference type="OrthoDB" id="794683at2"/>
<proteinExistence type="predicted"/>
<dbReference type="Proteomes" id="UP000286701">
    <property type="component" value="Unassembled WGS sequence"/>
</dbReference>